<reference evidence="2" key="1">
    <citation type="submission" date="2016-08" db="EMBL/GenBank/DDBJ databases">
        <authorList>
            <person name="Varghese N."/>
            <person name="Submissions Spin"/>
        </authorList>
    </citation>
    <scope>NUCLEOTIDE SEQUENCE [LARGE SCALE GENOMIC DNA]</scope>
    <source>
        <strain evidence="2">REICA_082</strain>
    </source>
</reference>
<name>A0A1C4E8Y0_9ENTR</name>
<dbReference type="RefSeq" id="WP_071889841.1">
    <property type="nucleotide sequence ID" value="NZ_CP115659.1"/>
</dbReference>
<keyword evidence="2" id="KW-1185">Reference proteome</keyword>
<evidence type="ECO:0000313" key="2">
    <source>
        <dbReference type="Proteomes" id="UP000198975"/>
    </source>
</evidence>
<dbReference type="AlphaFoldDB" id="A0A1C4E8Y0"/>
<evidence type="ECO:0000313" key="1">
    <source>
        <dbReference type="EMBL" id="SCC40024.1"/>
    </source>
</evidence>
<dbReference type="OrthoDB" id="6505648at2"/>
<protein>
    <recommendedName>
        <fullName evidence="3">DUF2559 domain-containing protein</fullName>
    </recommendedName>
</protein>
<dbReference type="EMBL" id="FMAY01000019">
    <property type="protein sequence ID" value="SCC40024.1"/>
    <property type="molecule type" value="Genomic_DNA"/>
</dbReference>
<accession>A0A1C4E8Y0</accession>
<dbReference type="InterPro" id="IPR022541">
    <property type="entry name" value="YhfG"/>
</dbReference>
<dbReference type="NCBIfam" id="NF007573">
    <property type="entry name" value="PRK10204.1"/>
    <property type="match status" value="1"/>
</dbReference>
<dbReference type="Proteomes" id="UP000198975">
    <property type="component" value="Unassembled WGS sequence"/>
</dbReference>
<evidence type="ECO:0008006" key="3">
    <source>
        <dbReference type="Google" id="ProtNLM"/>
    </source>
</evidence>
<gene>
    <name evidence="1" type="ORF">GA0061071_11940</name>
</gene>
<sequence>MTKKLTDRQKSRLWEQQRNANFQASRRLEGVDTPLVTLTTAEANARLDELRRHYER</sequence>
<organism evidence="1 2">
    <name type="scientific">Kosakonia oryzendophytica</name>
    <dbReference type="NCBI Taxonomy" id="1005665"/>
    <lineage>
        <taxon>Bacteria</taxon>
        <taxon>Pseudomonadati</taxon>
        <taxon>Pseudomonadota</taxon>
        <taxon>Gammaproteobacteria</taxon>
        <taxon>Enterobacterales</taxon>
        <taxon>Enterobacteriaceae</taxon>
        <taxon>Kosakonia</taxon>
    </lineage>
</organism>
<proteinExistence type="predicted"/>
<dbReference type="Pfam" id="PF10832">
    <property type="entry name" value="YhfG"/>
    <property type="match status" value="1"/>
</dbReference>